<keyword evidence="2" id="KW-1185">Reference proteome</keyword>
<name>A0A1Z5R2R5_SORBI</name>
<dbReference type="FunCoup" id="A0A1Z5R2R5">
    <property type="interactions" value="112"/>
</dbReference>
<organism evidence="1 2">
    <name type="scientific">Sorghum bicolor</name>
    <name type="common">Sorghum</name>
    <name type="synonym">Sorghum vulgare</name>
    <dbReference type="NCBI Taxonomy" id="4558"/>
    <lineage>
        <taxon>Eukaryota</taxon>
        <taxon>Viridiplantae</taxon>
        <taxon>Streptophyta</taxon>
        <taxon>Embryophyta</taxon>
        <taxon>Tracheophyta</taxon>
        <taxon>Spermatophyta</taxon>
        <taxon>Magnoliopsida</taxon>
        <taxon>Liliopsida</taxon>
        <taxon>Poales</taxon>
        <taxon>Poaceae</taxon>
        <taxon>PACMAD clade</taxon>
        <taxon>Panicoideae</taxon>
        <taxon>Andropogonodae</taxon>
        <taxon>Andropogoneae</taxon>
        <taxon>Sorghinae</taxon>
        <taxon>Sorghum</taxon>
    </lineage>
</organism>
<dbReference type="AlphaFoldDB" id="A0A1Z5R2R5"/>
<sequence>MPVVDAVAPVARSPPPAVGAVALAYDDFDSGSEESTDEEDDARRGYMVPVPNGAALRVRYSQSQKAYQCHVCPGRKASRWPQEEQVRSHVIGQATSMAARKLNKKKWSRHRVLAQNDRWL</sequence>
<reference evidence="2" key="2">
    <citation type="journal article" date="2018" name="Plant J.">
        <title>The Sorghum bicolor reference genome: improved assembly, gene annotations, a transcriptome atlas, and signatures of genome organization.</title>
        <authorList>
            <person name="McCormick R.F."/>
            <person name="Truong S.K."/>
            <person name="Sreedasyam A."/>
            <person name="Jenkins J."/>
            <person name="Shu S."/>
            <person name="Sims D."/>
            <person name="Kennedy M."/>
            <person name="Amirebrahimi M."/>
            <person name="Weers B.D."/>
            <person name="McKinley B."/>
            <person name="Mattison A."/>
            <person name="Morishige D.T."/>
            <person name="Grimwood J."/>
            <person name="Schmutz J."/>
            <person name="Mullet J.E."/>
        </authorList>
    </citation>
    <scope>NUCLEOTIDE SEQUENCE [LARGE SCALE GENOMIC DNA]</scope>
    <source>
        <strain evidence="2">cv. BTx623</strain>
    </source>
</reference>
<dbReference type="EMBL" id="CM000768">
    <property type="protein sequence ID" value="OQU77819.1"/>
    <property type="molecule type" value="Genomic_DNA"/>
</dbReference>
<reference evidence="1 2" key="1">
    <citation type="journal article" date="2009" name="Nature">
        <title>The Sorghum bicolor genome and the diversification of grasses.</title>
        <authorList>
            <person name="Paterson A.H."/>
            <person name="Bowers J.E."/>
            <person name="Bruggmann R."/>
            <person name="Dubchak I."/>
            <person name="Grimwood J."/>
            <person name="Gundlach H."/>
            <person name="Haberer G."/>
            <person name="Hellsten U."/>
            <person name="Mitros T."/>
            <person name="Poliakov A."/>
            <person name="Schmutz J."/>
            <person name="Spannagl M."/>
            <person name="Tang H."/>
            <person name="Wang X."/>
            <person name="Wicker T."/>
            <person name="Bharti A.K."/>
            <person name="Chapman J."/>
            <person name="Feltus F.A."/>
            <person name="Gowik U."/>
            <person name="Grigoriev I.V."/>
            <person name="Lyons E."/>
            <person name="Maher C.A."/>
            <person name="Martis M."/>
            <person name="Narechania A."/>
            <person name="Otillar R.P."/>
            <person name="Penning B.W."/>
            <person name="Salamov A.A."/>
            <person name="Wang Y."/>
            <person name="Zhang L."/>
            <person name="Carpita N.C."/>
            <person name="Freeling M."/>
            <person name="Gingle A.R."/>
            <person name="Hash C.T."/>
            <person name="Keller B."/>
            <person name="Klein P."/>
            <person name="Kresovich S."/>
            <person name="McCann M.C."/>
            <person name="Ming R."/>
            <person name="Peterson D.G."/>
            <person name="Mehboob-ur-Rahman"/>
            <person name="Ware D."/>
            <person name="Westhoff P."/>
            <person name="Mayer K.F."/>
            <person name="Messing J."/>
            <person name="Rokhsar D.S."/>
        </authorList>
    </citation>
    <scope>NUCLEOTIDE SEQUENCE [LARGE SCALE GENOMIC DNA]</scope>
    <source>
        <strain evidence="2">cv. BTx623</strain>
    </source>
</reference>
<dbReference type="Gramene" id="OQU77819">
    <property type="protein sequence ID" value="OQU77819"/>
    <property type="gene ID" value="SORBI_3009G108050"/>
</dbReference>
<proteinExistence type="predicted"/>
<accession>A0A1Z5R2R5</accession>
<dbReference type="OMA" id="WSILNEV"/>
<dbReference type="Proteomes" id="UP000000768">
    <property type="component" value="Chromosome 9"/>
</dbReference>
<protein>
    <submittedName>
        <fullName evidence="1">Uncharacterized protein</fullName>
    </submittedName>
</protein>
<gene>
    <name evidence="1" type="ORF">SORBI_3009G108050</name>
</gene>
<evidence type="ECO:0000313" key="1">
    <source>
        <dbReference type="EMBL" id="OQU77819.1"/>
    </source>
</evidence>
<dbReference type="InParanoid" id="A0A1Z5R2R5"/>
<evidence type="ECO:0000313" key="2">
    <source>
        <dbReference type="Proteomes" id="UP000000768"/>
    </source>
</evidence>